<evidence type="ECO:0000256" key="6">
    <source>
        <dbReference type="ARBA" id="ARBA00022692"/>
    </source>
</evidence>
<dbReference type="Gene3D" id="3.30.70.1430">
    <property type="entry name" value="Multidrug efflux transporter AcrB pore domain"/>
    <property type="match status" value="2"/>
</dbReference>
<keyword evidence="8 9" id="KW-0472">Membrane</keyword>
<keyword evidence="3 9" id="KW-0813">Transport</keyword>
<keyword evidence="6 9" id="KW-0812">Transmembrane</keyword>
<comment type="caution">
    <text evidence="10">The sequence shown here is derived from an EMBL/GenBank/DDBJ whole genome shotgun (WGS) entry which is preliminary data.</text>
</comment>
<feature type="transmembrane region" description="Helical" evidence="9">
    <location>
        <begin position="544"/>
        <end position="562"/>
    </location>
</feature>
<comment type="subcellular location">
    <subcellularLocation>
        <location evidence="1 9">Cell inner membrane</location>
        <topology evidence="1 9">Multi-pass membrane protein</topology>
    </subcellularLocation>
</comment>
<dbReference type="Gene3D" id="3.30.2090.10">
    <property type="entry name" value="Multidrug efflux transporter AcrB TolC docking domain, DN and DC subdomains"/>
    <property type="match status" value="2"/>
</dbReference>
<dbReference type="NCBIfam" id="TIGR00915">
    <property type="entry name" value="2A0602"/>
    <property type="match status" value="1"/>
</dbReference>
<keyword evidence="4" id="KW-1003">Cell membrane</keyword>
<feature type="transmembrane region" description="Helical" evidence="9">
    <location>
        <begin position="12"/>
        <end position="32"/>
    </location>
</feature>
<reference evidence="11" key="1">
    <citation type="journal article" date="2019" name="Int. J. Syst. Evol. Microbiol.">
        <title>The Global Catalogue of Microorganisms (GCM) 10K type strain sequencing project: providing services to taxonomists for standard genome sequencing and annotation.</title>
        <authorList>
            <consortium name="The Broad Institute Genomics Platform"/>
            <consortium name="The Broad Institute Genome Sequencing Center for Infectious Disease"/>
            <person name="Wu L."/>
            <person name="Ma J."/>
        </authorList>
    </citation>
    <scope>NUCLEOTIDE SEQUENCE [LARGE SCALE GENOMIC DNA]</scope>
    <source>
        <strain evidence="11">SHR3</strain>
    </source>
</reference>
<evidence type="ECO:0000256" key="9">
    <source>
        <dbReference type="RuleBase" id="RU364070"/>
    </source>
</evidence>
<evidence type="ECO:0000256" key="5">
    <source>
        <dbReference type="ARBA" id="ARBA00022519"/>
    </source>
</evidence>
<name>A0ABW1APW5_9RHOO</name>
<keyword evidence="7 9" id="KW-1133">Transmembrane helix</keyword>
<sequence>MARFFIDRPIFAWVIAIVIMLFGSLSILKLPVSQYPSIAPPAVAINAKYPGASAKAVEDSVTQVIEQKMTGLDGLLYMNSSSDAYGNATVTLTFDADTNPDIAQVQVQNKLQTALPLLPQAVQQQGVQVAKSARNFLMVIGFVSEDGSQQQADLADFLVSTVQDPLSRVTGVGEVQVFGAQYAMRVWLDPDKLTNYRLVPSDVRTALLAQNTQVSAGQLGGTPAVPGQGFSATITAQSRLQTVEEFEQILLRSSGQGGEVRLKDVARIEIGAENYGTVARFNGQPAAGVGIKLAAGANALDTATAVRTKLDEMQRYFPVGVKAVVPYDTTPFVKISIQEVVKTLIEAVALVFLVMYLFLQNIRATLIPTIAVPVVLLGTFGVMAAFGFSINTLTMFGIVLAIGLLVDDAIVVVENVERVMTEEGLPPKEATKKSMGQITGALVGIGLVLSAVFVPMAFFGGSTGVIYRQFSITIVAAMALSVLVAIVFTPALCATLLKRVEKGHEHGEGGLFSGFFHWFNLNFTRGTQRYESAVGGILRRSMRFLAIYAAIVVVLGLLFVRMPTSFLPEEDQGVMFNQIMLPAGATQERTVEVLQKVERHYLENEKDTVRAVFTVAGFSFGGSGQNMGIGFVNLKDWDERKKAGMDVKSVAGRAMGAFSQIKEAMVFAFVPPAVIELGTSNGFDLQLQDRAGIGHKALTDARNQFLGMAAQDKRLVGVRPNGQDDTPEYQLDIDHAKAGALGVTVADINDTLSTAWGGTYVNDFIDRGRIKKVYLQADAPGRMTPEDLGKWYVRNQAGDMVPFSAFTSAKWVYGSPRLERYNGQSAVEILGQAAPGLSSGEAMKAVEEIIAKLPPGVGYEWTGTSYEERRSGAQAPALYALSLLVVFLCLAALYESWSVPFAVMLVVPLGVLGALLAATGRGLSNDVYFQVGLLATIGLSSKNAILIVEFAKAQMEQEGKDLVTATLEAVRMRLRPILMTSLAFGLGVLPLAISTGAGSGSQNAIGTGVLGGTIAATALGIFFVPLFYVVIKRIFKEKPADSTAAAAQELK</sequence>
<dbReference type="NCBIfam" id="NF000282">
    <property type="entry name" value="RND_permease_1"/>
    <property type="match status" value="1"/>
</dbReference>
<evidence type="ECO:0000256" key="4">
    <source>
        <dbReference type="ARBA" id="ARBA00022475"/>
    </source>
</evidence>
<dbReference type="PANTHER" id="PTHR32063">
    <property type="match status" value="1"/>
</dbReference>
<feature type="transmembrane region" description="Helical" evidence="9">
    <location>
        <begin position="877"/>
        <end position="894"/>
    </location>
</feature>
<accession>A0ABW1APW5</accession>
<evidence type="ECO:0000313" key="11">
    <source>
        <dbReference type="Proteomes" id="UP001595974"/>
    </source>
</evidence>
<dbReference type="SUPFAM" id="SSF82866">
    <property type="entry name" value="Multidrug efflux transporter AcrB transmembrane domain"/>
    <property type="match status" value="2"/>
</dbReference>
<evidence type="ECO:0000256" key="3">
    <source>
        <dbReference type="ARBA" id="ARBA00022448"/>
    </source>
</evidence>
<comment type="similarity">
    <text evidence="2 9">Belongs to the resistance-nodulation-cell division (RND) (TC 2.A.6) family.</text>
</comment>
<dbReference type="Gene3D" id="1.20.1640.10">
    <property type="entry name" value="Multidrug efflux transporter AcrB transmembrane domain"/>
    <property type="match status" value="2"/>
</dbReference>
<keyword evidence="11" id="KW-1185">Reference proteome</keyword>
<dbReference type="SUPFAM" id="SSF82714">
    <property type="entry name" value="Multidrug efflux transporter AcrB TolC docking domain, DN and DC subdomains"/>
    <property type="match status" value="2"/>
</dbReference>
<feature type="transmembrane region" description="Helical" evidence="9">
    <location>
        <begin position="434"/>
        <end position="458"/>
    </location>
</feature>
<dbReference type="EMBL" id="JBHSOG010000024">
    <property type="protein sequence ID" value="MFC5769206.1"/>
    <property type="molecule type" value="Genomic_DNA"/>
</dbReference>
<protein>
    <recommendedName>
        <fullName evidence="9">Efflux pump membrane transporter</fullName>
    </recommendedName>
</protein>
<evidence type="ECO:0000256" key="7">
    <source>
        <dbReference type="ARBA" id="ARBA00022989"/>
    </source>
</evidence>
<feature type="transmembrane region" description="Helical" evidence="9">
    <location>
        <begin position="977"/>
        <end position="997"/>
    </location>
</feature>
<dbReference type="InterPro" id="IPR001036">
    <property type="entry name" value="Acrflvin-R"/>
</dbReference>
<dbReference type="SUPFAM" id="SSF82693">
    <property type="entry name" value="Multidrug efflux transporter AcrB pore domain, PN1, PN2, PC1 and PC2 subdomains"/>
    <property type="match status" value="3"/>
</dbReference>
<feature type="transmembrane region" description="Helical" evidence="9">
    <location>
        <begin position="340"/>
        <end position="359"/>
    </location>
</feature>
<evidence type="ECO:0000256" key="2">
    <source>
        <dbReference type="ARBA" id="ARBA00010942"/>
    </source>
</evidence>
<proteinExistence type="inferred from homology"/>
<gene>
    <name evidence="10" type="ORF">ACFPTN_07445</name>
</gene>
<dbReference type="PANTHER" id="PTHR32063:SF13">
    <property type="entry name" value="MULTIDRUG EFFLUX PUMP SUBUNIT ACRB-RELATED"/>
    <property type="match status" value="1"/>
</dbReference>
<evidence type="ECO:0000256" key="8">
    <source>
        <dbReference type="ARBA" id="ARBA00023136"/>
    </source>
</evidence>
<dbReference type="RefSeq" id="WP_096451659.1">
    <property type="nucleotide sequence ID" value="NZ_JBHSOG010000024.1"/>
</dbReference>
<evidence type="ECO:0000313" key="10">
    <source>
        <dbReference type="EMBL" id="MFC5769206.1"/>
    </source>
</evidence>
<feature type="transmembrane region" description="Helical" evidence="9">
    <location>
        <begin position="394"/>
        <end position="413"/>
    </location>
</feature>
<organism evidence="10 11">
    <name type="scientific">Thauera sinica</name>
    <dbReference type="NCBI Taxonomy" id="2665146"/>
    <lineage>
        <taxon>Bacteria</taxon>
        <taxon>Pseudomonadati</taxon>
        <taxon>Pseudomonadota</taxon>
        <taxon>Betaproteobacteria</taxon>
        <taxon>Rhodocyclales</taxon>
        <taxon>Zoogloeaceae</taxon>
        <taxon>Thauera</taxon>
    </lineage>
</organism>
<dbReference type="Gene3D" id="3.30.70.1440">
    <property type="entry name" value="Multidrug efflux transporter AcrB pore domain"/>
    <property type="match status" value="1"/>
</dbReference>
<dbReference type="Pfam" id="PF00873">
    <property type="entry name" value="ACR_tran"/>
    <property type="match status" value="1"/>
</dbReference>
<evidence type="ECO:0000256" key="1">
    <source>
        <dbReference type="ARBA" id="ARBA00004429"/>
    </source>
</evidence>
<feature type="transmembrane region" description="Helical" evidence="9">
    <location>
        <begin position="1009"/>
        <end position="1031"/>
    </location>
</feature>
<dbReference type="InterPro" id="IPR004764">
    <property type="entry name" value="MdtF-like"/>
</dbReference>
<keyword evidence="5 9" id="KW-0997">Cell inner membrane</keyword>
<feature type="transmembrane region" description="Helical" evidence="9">
    <location>
        <begin position="927"/>
        <end position="948"/>
    </location>
</feature>
<feature type="transmembrane region" description="Helical" evidence="9">
    <location>
        <begin position="366"/>
        <end position="388"/>
    </location>
</feature>
<feature type="transmembrane region" description="Helical" evidence="9">
    <location>
        <begin position="470"/>
        <end position="497"/>
    </location>
</feature>
<dbReference type="PRINTS" id="PR00702">
    <property type="entry name" value="ACRIFLAVINRP"/>
</dbReference>
<feature type="transmembrane region" description="Helical" evidence="9">
    <location>
        <begin position="901"/>
        <end position="921"/>
    </location>
</feature>
<dbReference type="InterPro" id="IPR027463">
    <property type="entry name" value="AcrB_DN_DC_subdom"/>
</dbReference>
<dbReference type="Gene3D" id="3.30.70.1320">
    <property type="entry name" value="Multidrug efflux transporter AcrB pore domain like"/>
    <property type="match status" value="1"/>
</dbReference>
<dbReference type="Proteomes" id="UP001595974">
    <property type="component" value="Unassembled WGS sequence"/>
</dbReference>